<evidence type="ECO:0000256" key="1">
    <source>
        <dbReference type="SAM" id="SignalP"/>
    </source>
</evidence>
<keyword evidence="3" id="KW-1185">Reference proteome</keyword>
<organism evidence="2 3">
    <name type="scientific">Solanum verrucosum</name>
    <dbReference type="NCBI Taxonomy" id="315347"/>
    <lineage>
        <taxon>Eukaryota</taxon>
        <taxon>Viridiplantae</taxon>
        <taxon>Streptophyta</taxon>
        <taxon>Embryophyta</taxon>
        <taxon>Tracheophyta</taxon>
        <taxon>Spermatophyta</taxon>
        <taxon>Magnoliopsida</taxon>
        <taxon>eudicotyledons</taxon>
        <taxon>Gunneridae</taxon>
        <taxon>Pentapetalae</taxon>
        <taxon>asterids</taxon>
        <taxon>lamiids</taxon>
        <taxon>Solanales</taxon>
        <taxon>Solanaceae</taxon>
        <taxon>Solanoideae</taxon>
        <taxon>Solaneae</taxon>
        <taxon>Solanum</taxon>
    </lineage>
</organism>
<dbReference type="AlphaFoldDB" id="A0AAF0Q5B0"/>
<reference evidence="2" key="1">
    <citation type="submission" date="2023-08" db="EMBL/GenBank/DDBJ databases">
        <title>A de novo genome assembly of Solanum verrucosum Schlechtendal, a Mexican diploid species geographically isolated from the other diploid A-genome species in potato relatives.</title>
        <authorList>
            <person name="Hosaka K."/>
        </authorList>
    </citation>
    <scope>NUCLEOTIDE SEQUENCE</scope>
    <source>
        <tissue evidence="2">Young leaves</tissue>
    </source>
</reference>
<keyword evidence="1" id="KW-0732">Signal</keyword>
<evidence type="ECO:0000313" key="2">
    <source>
        <dbReference type="EMBL" id="WMV16638.1"/>
    </source>
</evidence>
<proteinExistence type="predicted"/>
<feature type="chain" id="PRO_5042103511" description="Secreted protein" evidence="1">
    <location>
        <begin position="20"/>
        <end position="84"/>
    </location>
</feature>
<feature type="signal peptide" evidence="1">
    <location>
        <begin position="1"/>
        <end position="19"/>
    </location>
</feature>
<gene>
    <name evidence="2" type="ORF">MTR67_010023</name>
</gene>
<sequence>MRLDFRVLCLLVSLDSSYCFWRCSICRDSRMPMALADYPLTSEKKSKRKEEIDIINIRYSAVDKLDGISIFARCKLLDLTHLFS</sequence>
<protein>
    <recommendedName>
        <fullName evidence="4">Secreted protein</fullName>
    </recommendedName>
</protein>
<evidence type="ECO:0008006" key="4">
    <source>
        <dbReference type="Google" id="ProtNLM"/>
    </source>
</evidence>
<dbReference type="EMBL" id="CP133613">
    <property type="protein sequence ID" value="WMV16638.1"/>
    <property type="molecule type" value="Genomic_DNA"/>
</dbReference>
<name>A0AAF0Q5B0_SOLVR</name>
<dbReference type="Proteomes" id="UP001234989">
    <property type="component" value="Chromosome 2"/>
</dbReference>
<accession>A0AAF0Q5B0</accession>
<evidence type="ECO:0000313" key="3">
    <source>
        <dbReference type="Proteomes" id="UP001234989"/>
    </source>
</evidence>